<feature type="transmembrane region" description="Helical" evidence="1">
    <location>
        <begin position="29"/>
        <end position="57"/>
    </location>
</feature>
<accession>A0A6J5Z8X6</accession>
<protein>
    <submittedName>
        <fullName evidence="2">Unannotated protein</fullName>
    </submittedName>
</protein>
<organism evidence="2">
    <name type="scientific">freshwater metagenome</name>
    <dbReference type="NCBI Taxonomy" id="449393"/>
    <lineage>
        <taxon>unclassified sequences</taxon>
        <taxon>metagenomes</taxon>
        <taxon>ecological metagenomes</taxon>
    </lineage>
</organism>
<proteinExistence type="predicted"/>
<sequence length="75" mass="9027">MYDFRLTGKLASWLLAVEAWNRTPTALKWLASVLILMLMVVVIAFWYVALPMVGLYYGYRVYWRLHGWWTIRKEK</sequence>
<keyword evidence="1" id="KW-0472">Membrane</keyword>
<dbReference type="AlphaFoldDB" id="A0A6J5Z8X6"/>
<name>A0A6J5Z8X6_9ZZZZ</name>
<gene>
    <name evidence="2" type="ORF">UFOPK3522_00257</name>
</gene>
<reference evidence="2" key="1">
    <citation type="submission" date="2020-05" db="EMBL/GenBank/DDBJ databases">
        <authorList>
            <person name="Chiriac C."/>
            <person name="Salcher M."/>
            <person name="Ghai R."/>
            <person name="Kavagutti S V."/>
        </authorList>
    </citation>
    <scope>NUCLEOTIDE SEQUENCE</scope>
</reference>
<keyword evidence="1" id="KW-1133">Transmembrane helix</keyword>
<evidence type="ECO:0000256" key="1">
    <source>
        <dbReference type="SAM" id="Phobius"/>
    </source>
</evidence>
<evidence type="ECO:0000313" key="2">
    <source>
        <dbReference type="EMBL" id="CAB4336910.1"/>
    </source>
</evidence>
<dbReference type="EMBL" id="CAESAO010000011">
    <property type="protein sequence ID" value="CAB4336910.1"/>
    <property type="molecule type" value="Genomic_DNA"/>
</dbReference>
<keyword evidence="1" id="KW-0812">Transmembrane</keyword>